<name>A0AAD0WIS5_RALSL</name>
<dbReference type="SUPFAM" id="SSF109604">
    <property type="entry name" value="HD-domain/PDEase-like"/>
    <property type="match status" value="1"/>
</dbReference>
<feature type="domain" description="HD/PDEase" evidence="1">
    <location>
        <begin position="46"/>
        <end position="169"/>
    </location>
</feature>
<organism evidence="2 3">
    <name type="scientific">Ralstonia solanacearum</name>
    <name type="common">Pseudomonas solanacearum</name>
    <dbReference type="NCBI Taxonomy" id="305"/>
    <lineage>
        <taxon>Bacteria</taxon>
        <taxon>Pseudomonadati</taxon>
        <taxon>Pseudomonadota</taxon>
        <taxon>Betaproteobacteria</taxon>
        <taxon>Burkholderiales</taxon>
        <taxon>Burkholderiaceae</taxon>
        <taxon>Ralstonia</taxon>
        <taxon>Ralstonia solanacearum species complex</taxon>
    </lineage>
</organism>
<geneLocation type="plasmid" evidence="2 3">
    <name>unnamed</name>
</geneLocation>
<dbReference type="InterPro" id="IPR006674">
    <property type="entry name" value="HD_domain"/>
</dbReference>
<dbReference type="CDD" id="cd00077">
    <property type="entry name" value="HDc"/>
    <property type="match status" value="1"/>
</dbReference>
<keyword evidence="2" id="KW-0614">Plasmid</keyword>
<dbReference type="EMBL" id="CP022760">
    <property type="protein sequence ID" value="AXV84500.1"/>
    <property type="molecule type" value="Genomic_DNA"/>
</dbReference>
<dbReference type="SMART" id="SM00471">
    <property type="entry name" value="HDc"/>
    <property type="match status" value="1"/>
</dbReference>
<dbReference type="AlphaFoldDB" id="A0AAD0WIS5"/>
<dbReference type="Pfam" id="PF01966">
    <property type="entry name" value="HD"/>
    <property type="match status" value="1"/>
</dbReference>
<gene>
    <name evidence="2" type="ORF">CJO77_23765</name>
</gene>
<protein>
    <submittedName>
        <fullName evidence="2">Metal-dependent phosphohydrolase</fullName>
    </submittedName>
</protein>
<sequence length="233" mass="25712">MPWRLETAGEDTAVAAALAWRAGRLRGEPGWEAYRPPAGCYLYNATGLHGLGHAARVLVWADLLAMRMQEEGIAVDREAVRWAATLHDVRRINDGHDALHGSRCAVWVRERGGGLLSGVDAKRLDRIAYCCNWHVPPDDAAPAMTPELVCLKDADALDRVRLSGPDLRQLRTAFARQLVGQARFLCDTSQVLPAYRTEPWHAVHIAAARMGLWSSGAGADTSGLHRRLRYFTT</sequence>
<evidence type="ECO:0000313" key="3">
    <source>
        <dbReference type="Proteomes" id="UP000261758"/>
    </source>
</evidence>
<dbReference type="Gene3D" id="1.10.3210.10">
    <property type="entry name" value="Hypothetical protein af1432"/>
    <property type="match status" value="1"/>
</dbReference>
<evidence type="ECO:0000313" key="2">
    <source>
        <dbReference type="EMBL" id="AXV84500.1"/>
    </source>
</evidence>
<proteinExistence type="predicted"/>
<dbReference type="InterPro" id="IPR003607">
    <property type="entry name" value="HD/PDEase_dom"/>
</dbReference>
<dbReference type="Proteomes" id="UP000261758">
    <property type="component" value="Plasmid unnamed"/>
</dbReference>
<evidence type="ECO:0000259" key="1">
    <source>
        <dbReference type="SMART" id="SM00471"/>
    </source>
</evidence>
<reference evidence="2 3" key="1">
    <citation type="submission" date="2017-08" db="EMBL/GenBank/DDBJ databases">
        <title>Genome sequences of Ralstonia solanacearum Species Complex (RSSC) isolated from Potato bacterial wilts in Korea.</title>
        <authorList>
            <person name="Cho H."/>
            <person name="Song E.-S."/>
            <person name="Lee Y.K."/>
            <person name="Lee S."/>
            <person name="Lee S.-W."/>
            <person name="Jo A."/>
            <person name="Kim J.-G."/>
            <person name="Hwang I."/>
        </authorList>
    </citation>
    <scope>NUCLEOTIDE SEQUENCE [LARGE SCALE GENOMIC DNA]</scope>
    <source>
        <strain evidence="2 3">T98</strain>
        <plasmid evidence="2 3">unnamed</plasmid>
    </source>
</reference>
<accession>A0AAD0WIS5</accession>